<keyword evidence="4 6" id="KW-0378">Hydrolase</keyword>
<comment type="caution">
    <text evidence="8">The sequence shown here is derived from an EMBL/GenBank/DDBJ whole genome shotgun (WGS) entry which is preliminary data.</text>
</comment>
<keyword evidence="2 6" id="KW-0963">Cytoplasm</keyword>
<dbReference type="PIRSF" id="PIRSF006488">
    <property type="entry name" value="Exonuc_VII_S"/>
    <property type="match status" value="1"/>
</dbReference>
<dbReference type="RefSeq" id="WP_085009096.1">
    <property type="nucleotide sequence ID" value="NZ_NAAD01000002.1"/>
</dbReference>
<comment type="catalytic activity">
    <reaction evidence="6">
        <text>Exonucleolytic cleavage in either 5'- to 3'- or 3'- to 5'-direction to yield nucleoside 5'-phosphates.</text>
        <dbReference type="EC" id="3.1.11.6"/>
    </reaction>
</comment>
<dbReference type="OrthoDB" id="5523157at2"/>
<dbReference type="AlphaFoldDB" id="A0A1X0YCQ0"/>
<organism evidence="8 9">
    <name type="scientific">Geothermobacter hydrogeniphilus</name>
    <dbReference type="NCBI Taxonomy" id="1969733"/>
    <lineage>
        <taxon>Bacteria</taxon>
        <taxon>Pseudomonadati</taxon>
        <taxon>Thermodesulfobacteriota</taxon>
        <taxon>Desulfuromonadia</taxon>
        <taxon>Desulfuromonadales</taxon>
        <taxon>Geothermobacteraceae</taxon>
        <taxon>Geothermobacter</taxon>
    </lineage>
</organism>
<dbReference type="Pfam" id="PF02609">
    <property type="entry name" value="Exonuc_VII_S"/>
    <property type="match status" value="1"/>
</dbReference>
<dbReference type="InterPro" id="IPR037004">
    <property type="entry name" value="Exonuc_VII_ssu_sf"/>
</dbReference>
<evidence type="ECO:0000256" key="6">
    <source>
        <dbReference type="HAMAP-Rule" id="MF_00337"/>
    </source>
</evidence>
<dbReference type="InterPro" id="IPR003761">
    <property type="entry name" value="Exonuc_VII_S"/>
</dbReference>
<dbReference type="GO" id="GO:0006308">
    <property type="term" value="P:DNA catabolic process"/>
    <property type="evidence" value="ECO:0007669"/>
    <property type="project" value="UniProtKB-UniRule"/>
</dbReference>
<accession>A0A1X0YCQ0</accession>
<dbReference type="SUPFAM" id="SSF116842">
    <property type="entry name" value="XseB-like"/>
    <property type="match status" value="1"/>
</dbReference>
<dbReference type="EC" id="3.1.11.6" evidence="6"/>
<dbReference type="Gene3D" id="1.10.287.1040">
    <property type="entry name" value="Exonuclease VII, small subunit"/>
    <property type="match status" value="1"/>
</dbReference>
<comment type="similarity">
    <text evidence="1 6">Belongs to the XseB family.</text>
</comment>
<comment type="subcellular location">
    <subcellularLocation>
        <location evidence="6">Cytoplasm</location>
    </subcellularLocation>
</comment>
<evidence type="ECO:0000256" key="2">
    <source>
        <dbReference type="ARBA" id="ARBA00022490"/>
    </source>
</evidence>
<reference evidence="8 9" key="1">
    <citation type="submission" date="2017-03" db="EMBL/GenBank/DDBJ databases">
        <title>Genome sequence of Geothermobacter sp. EPR-M, Deep-Sea Iron Reducer.</title>
        <authorList>
            <person name="Tully B."/>
            <person name="Savalia P."/>
            <person name="Abuyen K."/>
            <person name="Baughan C."/>
            <person name="Romero E."/>
            <person name="Ronkowski C."/>
            <person name="Torres B."/>
            <person name="Tremblay J."/>
            <person name="Trujillo A."/>
            <person name="Tyler M."/>
            <person name="Perez-Rodriguez I."/>
            <person name="Amend J."/>
        </authorList>
    </citation>
    <scope>NUCLEOTIDE SEQUENCE [LARGE SCALE GENOMIC DNA]</scope>
    <source>
        <strain evidence="8 9">EPR-M</strain>
    </source>
</reference>
<dbReference type="STRING" id="1969733.B5V00_02230"/>
<keyword evidence="5 6" id="KW-0269">Exonuclease</keyword>
<dbReference type="HAMAP" id="MF_00337">
    <property type="entry name" value="Exonuc_7_S"/>
    <property type="match status" value="1"/>
</dbReference>
<gene>
    <name evidence="6" type="primary">xseB</name>
    <name evidence="8" type="ORF">B5V00_02230</name>
</gene>
<protein>
    <recommendedName>
        <fullName evidence="6">Exodeoxyribonuclease 7 small subunit</fullName>
        <ecNumber evidence="6">3.1.11.6</ecNumber>
    </recommendedName>
    <alternativeName>
        <fullName evidence="6">Exodeoxyribonuclease VII small subunit</fullName>
        <shortName evidence="6">Exonuclease VII small subunit</shortName>
    </alternativeName>
</protein>
<keyword evidence="3 6" id="KW-0540">Nuclease</keyword>
<dbReference type="PANTHER" id="PTHR34137">
    <property type="entry name" value="EXODEOXYRIBONUCLEASE 7 SMALL SUBUNIT"/>
    <property type="match status" value="1"/>
</dbReference>
<evidence type="ECO:0000256" key="7">
    <source>
        <dbReference type="SAM" id="Coils"/>
    </source>
</evidence>
<evidence type="ECO:0000256" key="1">
    <source>
        <dbReference type="ARBA" id="ARBA00009998"/>
    </source>
</evidence>
<evidence type="ECO:0000256" key="3">
    <source>
        <dbReference type="ARBA" id="ARBA00022722"/>
    </source>
</evidence>
<evidence type="ECO:0000256" key="4">
    <source>
        <dbReference type="ARBA" id="ARBA00022801"/>
    </source>
</evidence>
<feature type="coiled-coil region" evidence="7">
    <location>
        <begin position="3"/>
        <end position="61"/>
    </location>
</feature>
<dbReference type="PANTHER" id="PTHR34137:SF1">
    <property type="entry name" value="EXODEOXYRIBONUCLEASE 7 SMALL SUBUNIT"/>
    <property type="match status" value="1"/>
</dbReference>
<dbReference type="EMBL" id="NAAD01000002">
    <property type="protein sequence ID" value="ORJ62896.1"/>
    <property type="molecule type" value="Genomic_DNA"/>
</dbReference>
<dbReference type="NCBIfam" id="NF002140">
    <property type="entry name" value="PRK00977.1-4"/>
    <property type="match status" value="1"/>
</dbReference>
<evidence type="ECO:0000256" key="5">
    <source>
        <dbReference type="ARBA" id="ARBA00022839"/>
    </source>
</evidence>
<comment type="function">
    <text evidence="6">Bidirectionally degrades single-stranded DNA into large acid-insoluble oligonucleotides, which are then degraded further into small acid-soluble oligonucleotides.</text>
</comment>
<dbReference type="GO" id="GO:0005829">
    <property type="term" value="C:cytosol"/>
    <property type="evidence" value="ECO:0007669"/>
    <property type="project" value="TreeGrafter"/>
</dbReference>
<proteinExistence type="inferred from homology"/>
<dbReference type="GO" id="GO:0009318">
    <property type="term" value="C:exodeoxyribonuclease VII complex"/>
    <property type="evidence" value="ECO:0007669"/>
    <property type="project" value="UniProtKB-UniRule"/>
</dbReference>
<keyword evidence="9" id="KW-1185">Reference proteome</keyword>
<comment type="subunit">
    <text evidence="6">Heterooligomer composed of large and small subunits.</text>
</comment>
<evidence type="ECO:0000313" key="9">
    <source>
        <dbReference type="Proteomes" id="UP000193136"/>
    </source>
</evidence>
<sequence>MAKETFETSLKKLEELVSRLENGDLTLEESLRCFESGVKRVSRCQELLAAAETRVQQLTRSADGNLEMKPFTAEEDT</sequence>
<keyword evidence="7" id="KW-0175">Coiled coil</keyword>
<dbReference type="NCBIfam" id="TIGR01280">
    <property type="entry name" value="xseB"/>
    <property type="match status" value="1"/>
</dbReference>
<evidence type="ECO:0000313" key="8">
    <source>
        <dbReference type="EMBL" id="ORJ62896.1"/>
    </source>
</evidence>
<name>A0A1X0YCQ0_9BACT</name>
<dbReference type="GO" id="GO:0008855">
    <property type="term" value="F:exodeoxyribonuclease VII activity"/>
    <property type="evidence" value="ECO:0007669"/>
    <property type="project" value="UniProtKB-UniRule"/>
</dbReference>
<dbReference type="Proteomes" id="UP000193136">
    <property type="component" value="Unassembled WGS sequence"/>
</dbReference>